<dbReference type="EMBL" id="WAAU01000008">
    <property type="protein sequence ID" value="KAB1159982.1"/>
    <property type="molecule type" value="Genomic_DNA"/>
</dbReference>
<dbReference type="RefSeq" id="WP_150899226.1">
    <property type="nucleotide sequence ID" value="NZ_WAAU01000008.1"/>
</dbReference>
<evidence type="ECO:0000256" key="1">
    <source>
        <dbReference type="ARBA" id="ARBA00005622"/>
    </source>
</evidence>
<dbReference type="SUPFAM" id="SSF48452">
    <property type="entry name" value="TPR-like"/>
    <property type="match status" value="1"/>
</dbReference>
<dbReference type="PROSITE" id="PS50005">
    <property type="entry name" value="TPR"/>
    <property type="match status" value="1"/>
</dbReference>
<comment type="similarity">
    <text evidence="1">Belongs to the esterase D family.</text>
</comment>
<dbReference type="PANTHER" id="PTHR40841:SF2">
    <property type="entry name" value="SIDEROPHORE-DEGRADING ESTERASE (EUROFUNG)"/>
    <property type="match status" value="1"/>
</dbReference>
<sequence length="404" mass="46554">MKKLGLAFLLCCCIYTVTGQNITIGKISSIHSKILNEERELWIHLPKGYGYHNSASEKERYPVVYLLDGNSHFYSLVGILQHLSIINTICPKMIVVGIVNTNRTRDLAPTKIDNSLKKGHSDSSDGDKFLSFIEHELIPYIDSTYDTDSYRTFIGHSLGGLTVLNVLAHKPELFNAYVSIDPAMSWDNKNLLNKIKNIQFDKKYTRKSLFLGIANTMNKGLDTLSVQKSNSKNTKHIRALLELNAFLKKDTLNNLSYKAKYYKNDTHPSVPLITKYDALRYIFDFYKPTITQQELLNPKSNSLYKLTKHYQRLSEYYGRKVKPSIHYVDSKGYELMTAKLYKKAEQFFKLNCINYPTSFRVYNSLGDLYLAMDKKDKALINFKKSYSLQETPYAKSQLDQLQNK</sequence>
<dbReference type="InterPro" id="IPR029058">
    <property type="entry name" value="AB_hydrolase_fold"/>
</dbReference>
<keyword evidence="3" id="KW-0802">TPR repeat</keyword>
<dbReference type="InterPro" id="IPR011990">
    <property type="entry name" value="TPR-like_helical_dom_sf"/>
</dbReference>
<feature type="repeat" description="TPR" evidence="3">
    <location>
        <begin position="359"/>
        <end position="392"/>
    </location>
</feature>
<dbReference type="AlphaFoldDB" id="A0A7J5AR19"/>
<dbReference type="InterPro" id="IPR019734">
    <property type="entry name" value="TPR_rpt"/>
</dbReference>
<dbReference type="PANTHER" id="PTHR40841">
    <property type="entry name" value="SIDEROPHORE TRIACETYLFUSARININE C ESTERASE"/>
    <property type="match status" value="1"/>
</dbReference>
<dbReference type="InterPro" id="IPR000801">
    <property type="entry name" value="Esterase-like"/>
</dbReference>
<accession>A0A7J5AR19</accession>
<keyword evidence="2 4" id="KW-0378">Hydrolase</keyword>
<proteinExistence type="inferred from homology"/>
<dbReference type="GO" id="GO:0016788">
    <property type="term" value="F:hydrolase activity, acting on ester bonds"/>
    <property type="evidence" value="ECO:0007669"/>
    <property type="project" value="TreeGrafter"/>
</dbReference>
<name>A0A7J5AR19_9FLAO</name>
<dbReference type="Gene3D" id="3.40.50.1820">
    <property type="entry name" value="alpha/beta hydrolase"/>
    <property type="match status" value="1"/>
</dbReference>
<organism evidence="4 5">
    <name type="scientific">Tenacibaculum aiptasiae</name>
    <dbReference type="NCBI Taxonomy" id="426481"/>
    <lineage>
        <taxon>Bacteria</taxon>
        <taxon>Pseudomonadati</taxon>
        <taxon>Bacteroidota</taxon>
        <taxon>Flavobacteriia</taxon>
        <taxon>Flavobacteriales</taxon>
        <taxon>Flavobacteriaceae</taxon>
        <taxon>Tenacibaculum</taxon>
    </lineage>
</organism>
<evidence type="ECO:0000256" key="2">
    <source>
        <dbReference type="ARBA" id="ARBA00022801"/>
    </source>
</evidence>
<evidence type="ECO:0000313" key="5">
    <source>
        <dbReference type="Proteomes" id="UP000467305"/>
    </source>
</evidence>
<protein>
    <submittedName>
        <fullName evidence="4">Alpha/beta hydrolase</fullName>
    </submittedName>
</protein>
<evidence type="ECO:0000313" key="4">
    <source>
        <dbReference type="EMBL" id="KAB1159982.1"/>
    </source>
</evidence>
<dbReference type="Pfam" id="PF00756">
    <property type="entry name" value="Esterase"/>
    <property type="match status" value="1"/>
</dbReference>
<reference evidence="4 5" key="1">
    <citation type="submission" date="2019-09" db="EMBL/GenBank/DDBJ databases">
        <authorList>
            <person name="Cao W.R."/>
        </authorList>
    </citation>
    <scope>NUCLEOTIDE SEQUENCE [LARGE SCALE GENOMIC DNA]</scope>
    <source>
        <strain evidence="5">a4</strain>
    </source>
</reference>
<dbReference type="OrthoDB" id="9784036at2"/>
<dbReference type="SUPFAM" id="SSF53474">
    <property type="entry name" value="alpha/beta-Hydrolases"/>
    <property type="match status" value="1"/>
</dbReference>
<gene>
    <name evidence="4" type="ORF">F7018_06625</name>
</gene>
<dbReference type="InterPro" id="IPR052558">
    <property type="entry name" value="Siderophore_Hydrolase_D"/>
</dbReference>
<comment type="caution">
    <text evidence="4">The sequence shown here is derived from an EMBL/GenBank/DDBJ whole genome shotgun (WGS) entry which is preliminary data.</text>
</comment>
<dbReference type="Proteomes" id="UP000467305">
    <property type="component" value="Unassembled WGS sequence"/>
</dbReference>
<evidence type="ECO:0000256" key="3">
    <source>
        <dbReference type="PROSITE-ProRule" id="PRU00339"/>
    </source>
</evidence>
<keyword evidence="5" id="KW-1185">Reference proteome</keyword>